<comment type="caution">
    <text evidence="1">The sequence shown here is derived from an EMBL/GenBank/DDBJ whole genome shotgun (WGS) entry which is preliminary data.</text>
</comment>
<gene>
    <name evidence="1" type="ORF">L9F63_027745</name>
</gene>
<reference evidence="1" key="1">
    <citation type="journal article" date="2023" name="IScience">
        <title>Live-bearing cockroach genome reveals convergent evolutionary mechanisms linked to viviparity in insects and beyond.</title>
        <authorList>
            <person name="Fouks B."/>
            <person name="Harrison M.C."/>
            <person name="Mikhailova A.A."/>
            <person name="Marchal E."/>
            <person name="English S."/>
            <person name="Carruthers M."/>
            <person name="Jennings E.C."/>
            <person name="Chiamaka E.L."/>
            <person name="Frigard R.A."/>
            <person name="Pippel M."/>
            <person name="Attardo G.M."/>
            <person name="Benoit J.B."/>
            <person name="Bornberg-Bauer E."/>
            <person name="Tobe S.S."/>
        </authorList>
    </citation>
    <scope>NUCLEOTIDE SEQUENCE</scope>
    <source>
        <strain evidence="1">Stay&amp;Tobe</strain>
    </source>
</reference>
<name>A0AAD8EID7_DIPPU</name>
<dbReference type="EMBL" id="JASPKZ010003966">
    <property type="protein sequence ID" value="KAJ9591044.1"/>
    <property type="molecule type" value="Genomic_DNA"/>
</dbReference>
<dbReference type="AlphaFoldDB" id="A0AAD8EID7"/>
<proteinExistence type="predicted"/>
<sequence>MSHFRLWIESMQEGRSLVAETPSEIKQRYEDTCLVIFKEQQQSKHPSNFLTFGTSRRTYEHSNNGNSSIIVRKPGEPKSVESQVCVVL</sequence>
<reference evidence="1" key="2">
    <citation type="submission" date="2023-05" db="EMBL/GenBank/DDBJ databases">
        <authorList>
            <person name="Fouks B."/>
        </authorList>
    </citation>
    <scope>NUCLEOTIDE SEQUENCE</scope>
    <source>
        <strain evidence="1">Stay&amp;Tobe</strain>
        <tissue evidence="1">Testes</tissue>
    </source>
</reference>
<keyword evidence="2" id="KW-1185">Reference proteome</keyword>
<accession>A0AAD8EID7</accession>
<dbReference type="Proteomes" id="UP001233999">
    <property type="component" value="Unassembled WGS sequence"/>
</dbReference>
<evidence type="ECO:0000313" key="1">
    <source>
        <dbReference type="EMBL" id="KAJ9591044.1"/>
    </source>
</evidence>
<evidence type="ECO:0000313" key="2">
    <source>
        <dbReference type="Proteomes" id="UP001233999"/>
    </source>
</evidence>
<protein>
    <submittedName>
        <fullName evidence="1">Uncharacterized protein</fullName>
    </submittedName>
</protein>
<organism evidence="1 2">
    <name type="scientific">Diploptera punctata</name>
    <name type="common">Pacific beetle cockroach</name>
    <dbReference type="NCBI Taxonomy" id="6984"/>
    <lineage>
        <taxon>Eukaryota</taxon>
        <taxon>Metazoa</taxon>
        <taxon>Ecdysozoa</taxon>
        <taxon>Arthropoda</taxon>
        <taxon>Hexapoda</taxon>
        <taxon>Insecta</taxon>
        <taxon>Pterygota</taxon>
        <taxon>Neoptera</taxon>
        <taxon>Polyneoptera</taxon>
        <taxon>Dictyoptera</taxon>
        <taxon>Blattodea</taxon>
        <taxon>Blaberoidea</taxon>
        <taxon>Blaberidae</taxon>
        <taxon>Diplopterinae</taxon>
        <taxon>Diploptera</taxon>
    </lineage>
</organism>